<feature type="compositionally biased region" description="Basic and acidic residues" evidence="1">
    <location>
        <begin position="466"/>
        <end position="492"/>
    </location>
</feature>
<gene>
    <name evidence="2" type="ORF">ILYODFUR_016882</name>
</gene>
<feature type="compositionally biased region" description="Basic and acidic residues" evidence="1">
    <location>
        <begin position="296"/>
        <end position="311"/>
    </location>
</feature>
<dbReference type="PANTHER" id="PTHR36162:SF20">
    <property type="entry name" value="GLUTAMINE-RICH PROTEIN 2"/>
    <property type="match status" value="1"/>
</dbReference>
<protein>
    <submittedName>
        <fullName evidence="2">Uncharacterized protein</fullName>
    </submittedName>
</protein>
<feature type="compositionally biased region" description="Basic and acidic residues" evidence="1">
    <location>
        <begin position="266"/>
        <end position="289"/>
    </location>
</feature>
<feature type="compositionally biased region" description="Basic and acidic residues" evidence="1">
    <location>
        <begin position="81"/>
        <end position="91"/>
    </location>
</feature>
<dbReference type="PANTHER" id="PTHR36162">
    <property type="match status" value="1"/>
</dbReference>
<feature type="region of interest" description="Disordered" evidence="1">
    <location>
        <begin position="168"/>
        <end position="570"/>
    </location>
</feature>
<feature type="compositionally biased region" description="Low complexity" evidence="1">
    <location>
        <begin position="110"/>
        <end position="121"/>
    </location>
</feature>
<feature type="compositionally biased region" description="Low complexity" evidence="1">
    <location>
        <begin position="27"/>
        <end position="39"/>
    </location>
</feature>
<dbReference type="Proteomes" id="UP001482620">
    <property type="component" value="Unassembled WGS sequence"/>
</dbReference>
<feature type="compositionally biased region" description="Basic residues" evidence="1">
    <location>
        <begin position="122"/>
        <end position="132"/>
    </location>
</feature>
<feature type="region of interest" description="Disordered" evidence="1">
    <location>
        <begin position="745"/>
        <end position="797"/>
    </location>
</feature>
<feature type="region of interest" description="Disordered" evidence="1">
    <location>
        <begin position="893"/>
        <end position="951"/>
    </location>
</feature>
<feature type="non-terminal residue" evidence="2">
    <location>
        <position position="1"/>
    </location>
</feature>
<feature type="compositionally biased region" description="Basic and acidic residues" evidence="1">
    <location>
        <begin position="783"/>
        <end position="797"/>
    </location>
</feature>
<comment type="caution">
    <text evidence="2">The sequence shown here is derived from an EMBL/GenBank/DDBJ whole genome shotgun (WGS) entry which is preliminary data.</text>
</comment>
<feature type="compositionally biased region" description="Basic and acidic residues" evidence="1">
    <location>
        <begin position="936"/>
        <end position="951"/>
    </location>
</feature>
<feature type="compositionally biased region" description="Basic and acidic residues" evidence="1">
    <location>
        <begin position="216"/>
        <end position="231"/>
    </location>
</feature>
<keyword evidence="3" id="KW-1185">Reference proteome</keyword>
<feature type="region of interest" description="Disordered" evidence="1">
    <location>
        <begin position="1"/>
        <end position="140"/>
    </location>
</feature>
<feature type="compositionally biased region" description="Basic and acidic residues" evidence="1">
    <location>
        <begin position="893"/>
        <end position="904"/>
    </location>
</feature>
<organism evidence="2 3">
    <name type="scientific">Ilyodon furcidens</name>
    <name type="common">goldbreast splitfin</name>
    <dbReference type="NCBI Taxonomy" id="33524"/>
    <lineage>
        <taxon>Eukaryota</taxon>
        <taxon>Metazoa</taxon>
        <taxon>Chordata</taxon>
        <taxon>Craniata</taxon>
        <taxon>Vertebrata</taxon>
        <taxon>Euteleostomi</taxon>
        <taxon>Actinopterygii</taxon>
        <taxon>Neopterygii</taxon>
        <taxon>Teleostei</taxon>
        <taxon>Neoteleostei</taxon>
        <taxon>Acanthomorphata</taxon>
        <taxon>Ovalentaria</taxon>
        <taxon>Atherinomorphae</taxon>
        <taxon>Cyprinodontiformes</taxon>
        <taxon>Goodeidae</taxon>
        <taxon>Ilyodon</taxon>
    </lineage>
</organism>
<feature type="compositionally biased region" description="Low complexity" evidence="1">
    <location>
        <begin position="636"/>
        <end position="648"/>
    </location>
</feature>
<sequence length="1162" mass="130923">DASRSAKTLPPTPLYRHQKNKCDSHSHSCSSSPRCSSSEDIGDKSSSRSHSRSYSPRHHRSSRDGSRRSSSSSCSRSWHHSSRDEKHKSTSDVHLYTPHRSRSRHKRNRSSNSSSAHSGSPSHHRSRDKRNRSNSSSCQRRLQLCISRSRSRSCSPYYDRSALSCYRARSGSSEKLSSPKRMCKKSRNHEQQLSRGRSPERRLSPRSDQKQWSPKKSLERESFLRKTDNKRLSPIGIHIRQSSPRKIDNKRWSPMTGWKKQMSLRRTNDEQWSPKRSLERESSPRKTDGKQWSPKRSLERESSPRKTDDKQLSPIRIRICQSSPRMIDDKRCSSMSGWKKQMSLRRTHDRQWSPKRSLERESSPRKTDDNQLSPIRIHIRQLSPRMIDNQRWSPTTGWKKQMSSRRTDDKRWSPTRSHERLSSPIRSHNKRYSPTRNHEQHSSPRGTDGKSWSPMRVRVRQSSPKITDDKQWSLLRRTDEKLWSPMRSHEHQSSPGRTNDKQGSPAQSSEYRRRPGDKPWLPDKSHRQQSFPGRDEEHFVPMQSDEEMSSLRRKRKRHASLEELSSQKNKSCSIQMLTKRLLKKSAVQSASRQSNIANVVNLVVPVLLSELAKTQESSPSLVLPSQAKNRKVLNFSSSGSKSCSSSQSNLPKLEWNPARSSKKLKDNTSKRALSIITEDWRKHHRVKATDGNELGSCENLDLLPIKTLLSLHQKLTKPLLGTVVTTLDPLQAQEIIKTHETSVKALPKDQPRMIPNADSKKSKSLGKNPDSGGTIEKLAANPSRKDKDSEVAAKDTTKVGKMLQRTVAEANKGKEIITEVKISASKTSADKKLNKTAKCSGVAKQMNIKESVGDKLPFSNDPPRQPKTTKPLLSKVVTTLDPLQAQEIIKTHETSVKALPKDQPRMAPNADSNKSKSLRKNPDSGGTIEKLAANPSRKDKDSEVAAKDTTKVGKMLQRTVAESSKGKEMVTKVKVNASKASADTKLDKAAKCSPEDKLTETNTFAIHTKNIHQPKSKETTPGFSIITSALPMIENSPDGFWPAKHGFSDEVTTTAASLSKPEHPQPVINVATTPDKLADPTQTQQTTMKTPETLVQQKMVLHPDLAALNPKTNDKQLQVQPQSVGSSANALLGAVQNTGQEEGKICQKGMFEMIGTFSFLAA</sequence>
<feature type="region of interest" description="Disordered" evidence="1">
    <location>
        <begin position="635"/>
        <end position="668"/>
    </location>
</feature>
<evidence type="ECO:0000256" key="1">
    <source>
        <dbReference type="SAM" id="MobiDB-lite"/>
    </source>
</evidence>
<feature type="region of interest" description="Disordered" evidence="1">
    <location>
        <begin position="852"/>
        <end position="872"/>
    </location>
</feature>
<feature type="compositionally biased region" description="Basic and acidic residues" evidence="1">
    <location>
        <begin position="405"/>
        <end position="421"/>
    </location>
</feature>
<feature type="compositionally biased region" description="Basic residues" evidence="1">
    <location>
        <begin position="47"/>
        <end position="61"/>
    </location>
</feature>
<accession>A0ABV0SN19</accession>
<reference evidence="2 3" key="1">
    <citation type="submission" date="2021-06" db="EMBL/GenBank/DDBJ databases">
        <authorList>
            <person name="Palmer J.M."/>
        </authorList>
    </citation>
    <scope>NUCLEOTIDE SEQUENCE [LARGE SCALE GENOMIC DNA]</scope>
    <source>
        <strain evidence="3">if_2019</strain>
        <tissue evidence="2">Muscle</tissue>
    </source>
</reference>
<feature type="compositionally biased region" description="Basic and acidic residues" evidence="1">
    <location>
        <begin position="188"/>
        <end position="209"/>
    </location>
</feature>
<proteinExistence type="predicted"/>
<name>A0ABV0SN19_9TELE</name>
<evidence type="ECO:0000313" key="3">
    <source>
        <dbReference type="Proteomes" id="UP001482620"/>
    </source>
</evidence>
<feature type="compositionally biased region" description="Basic and acidic residues" evidence="1">
    <location>
        <begin position="349"/>
        <end position="369"/>
    </location>
</feature>
<evidence type="ECO:0000313" key="2">
    <source>
        <dbReference type="EMBL" id="MEQ2221531.1"/>
    </source>
</evidence>
<dbReference type="EMBL" id="JAHRIQ010001558">
    <property type="protein sequence ID" value="MEQ2221531.1"/>
    <property type="molecule type" value="Genomic_DNA"/>
</dbReference>
<feature type="compositionally biased region" description="Basic residues" evidence="1">
    <location>
        <begin position="97"/>
        <end position="109"/>
    </location>
</feature>
<feature type="compositionally biased region" description="Polar residues" evidence="1">
    <location>
        <begin position="493"/>
        <end position="509"/>
    </location>
</feature>
<feature type="compositionally biased region" description="Basic and acidic residues" evidence="1">
    <location>
        <begin position="510"/>
        <end position="526"/>
    </location>
</feature>